<protein>
    <recommendedName>
        <fullName evidence="1">N-acetyltransferase domain-containing protein</fullName>
    </recommendedName>
</protein>
<comment type="caution">
    <text evidence="2">The sequence shown here is derived from an EMBL/GenBank/DDBJ whole genome shotgun (WGS) entry which is preliminary data.</text>
</comment>
<reference evidence="2 3" key="2">
    <citation type="submission" date="2015-05" db="EMBL/GenBank/DDBJ databases">
        <authorList>
            <person name="Morales-Cruz A."/>
            <person name="Amrine K.C."/>
            <person name="Cantu D."/>
        </authorList>
    </citation>
    <scope>NUCLEOTIDE SEQUENCE [LARGE SCALE GENOMIC DNA]</scope>
    <source>
        <strain evidence="2">UCRPC4</strain>
    </source>
</reference>
<dbReference type="SUPFAM" id="SSF55729">
    <property type="entry name" value="Acyl-CoA N-acyltransferases (Nat)"/>
    <property type="match status" value="1"/>
</dbReference>
<keyword evidence="3" id="KW-1185">Reference proteome</keyword>
<sequence length="417" mass="47733">MGQIHSLLSLARSTIHPLTQPKYFDEIQLPDSSSAELCLRHPEPEENVTLWKLTSDSWKDALTIPLYLEESPFLMTVPLAKDGGMAQWVLVDQNNAPNQRTLLASCESFRKRSLVSDPEGKVTEYITHGVASVYCNPEYRRRGYATRMMRELAKVFPDWQTDQNKCIASVLYSDIGKRFYTNVGWHPFPSYHLEFEKSLNDAGGSRDILVEDLVPLCADDEVMVWKAMACPSEDKRLRYTIIPDVEHMQWHHSKEEWVCKKLFGKQPLRKGAIAGRPGSRVWLIWTHRYYSPPCGPDSSENTLYILRAVIEDQTSLKLLACPSEVTNNDHQSRCEELVANIRAVLQAAQNEAAKWNLYHVKLWNPTPELKEAIQQTGIPHRGVKRDEEGISSLLWYGEGSGREEELAWVGNEKYAWC</sequence>
<dbReference type="EMBL" id="LCWF01000030">
    <property type="protein sequence ID" value="KKY27077.1"/>
    <property type="molecule type" value="Genomic_DNA"/>
</dbReference>
<dbReference type="Pfam" id="PF00583">
    <property type="entry name" value="Acetyltransf_1"/>
    <property type="match status" value="1"/>
</dbReference>
<dbReference type="InterPro" id="IPR000182">
    <property type="entry name" value="GNAT_dom"/>
</dbReference>
<evidence type="ECO:0000313" key="3">
    <source>
        <dbReference type="Proteomes" id="UP000053317"/>
    </source>
</evidence>
<dbReference type="AlphaFoldDB" id="A0A0G2EWQ8"/>
<dbReference type="GO" id="GO:0016747">
    <property type="term" value="F:acyltransferase activity, transferring groups other than amino-acyl groups"/>
    <property type="evidence" value="ECO:0007669"/>
    <property type="project" value="InterPro"/>
</dbReference>
<feature type="domain" description="N-acetyltransferase" evidence="1">
    <location>
        <begin position="75"/>
        <end position="200"/>
    </location>
</feature>
<dbReference type="OrthoDB" id="2020070at2759"/>
<dbReference type="PANTHER" id="PTHR34815">
    <property type="entry name" value="LYSINE ACETYLTRANSFERASE"/>
    <property type="match status" value="1"/>
</dbReference>
<dbReference type="InterPro" id="IPR053013">
    <property type="entry name" value="LAT"/>
</dbReference>
<dbReference type="Proteomes" id="UP000053317">
    <property type="component" value="Unassembled WGS sequence"/>
</dbReference>
<name>A0A0G2EWQ8_PHACM</name>
<dbReference type="InterPro" id="IPR055100">
    <property type="entry name" value="GNAT_LYC1-like"/>
</dbReference>
<gene>
    <name evidence="2" type="ORF">UCRPC4_g01302</name>
</gene>
<organism evidence="2 3">
    <name type="scientific">Phaeomoniella chlamydospora</name>
    <name type="common">Phaeoacremonium chlamydosporum</name>
    <dbReference type="NCBI Taxonomy" id="158046"/>
    <lineage>
        <taxon>Eukaryota</taxon>
        <taxon>Fungi</taxon>
        <taxon>Dikarya</taxon>
        <taxon>Ascomycota</taxon>
        <taxon>Pezizomycotina</taxon>
        <taxon>Eurotiomycetes</taxon>
        <taxon>Chaetothyriomycetidae</taxon>
        <taxon>Phaeomoniellales</taxon>
        <taxon>Phaeomoniellaceae</taxon>
        <taxon>Phaeomoniella</taxon>
    </lineage>
</organism>
<reference evidence="2 3" key="1">
    <citation type="submission" date="2015-05" db="EMBL/GenBank/DDBJ databases">
        <title>Distinctive expansion of gene families associated with plant cell wall degradation and secondary metabolism in the genomes of grapevine trunk pathogens.</title>
        <authorList>
            <person name="Lawrence D.P."/>
            <person name="Travadon R."/>
            <person name="Rolshausen P.E."/>
            <person name="Baumgartner K."/>
        </authorList>
    </citation>
    <scope>NUCLEOTIDE SEQUENCE [LARGE SCALE GENOMIC DNA]</scope>
    <source>
        <strain evidence="2">UCRPC4</strain>
    </source>
</reference>
<proteinExistence type="predicted"/>
<dbReference type="Gene3D" id="3.40.630.30">
    <property type="match status" value="1"/>
</dbReference>
<dbReference type="PANTHER" id="PTHR34815:SF2">
    <property type="entry name" value="N-ACETYLTRANSFERASE DOMAIN-CONTAINING PROTEIN"/>
    <property type="match status" value="1"/>
</dbReference>
<dbReference type="PROSITE" id="PS51186">
    <property type="entry name" value="GNAT"/>
    <property type="match status" value="1"/>
</dbReference>
<evidence type="ECO:0000313" key="2">
    <source>
        <dbReference type="EMBL" id="KKY27077.1"/>
    </source>
</evidence>
<dbReference type="InterPro" id="IPR016181">
    <property type="entry name" value="Acyl_CoA_acyltransferase"/>
</dbReference>
<accession>A0A0G2EWQ8</accession>
<evidence type="ECO:0000259" key="1">
    <source>
        <dbReference type="PROSITE" id="PS51186"/>
    </source>
</evidence>
<dbReference type="Pfam" id="PF22998">
    <property type="entry name" value="GNAT_LYC1-like"/>
    <property type="match status" value="1"/>
</dbReference>
<dbReference type="CDD" id="cd04301">
    <property type="entry name" value="NAT_SF"/>
    <property type="match status" value="1"/>
</dbReference>